<evidence type="ECO:0000313" key="1">
    <source>
        <dbReference type="EMBL" id="RNA28892.1"/>
    </source>
</evidence>
<evidence type="ECO:0000313" key="2">
    <source>
        <dbReference type="Proteomes" id="UP000276133"/>
    </source>
</evidence>
<keyword evidence="2" id="KW-1185">Reference proteome</keyword>
<name>A0A3M7RZI2_BRAPC</name>
<proteinExistence type="predicted"/>
<gene>
    <name evidence="1" type="ORF">BpHYR1_012868</name>
</gene>
<dbReference type="Proteomes" id="UP000276133">
    <property type="component" value="Unassembled WGS sequence"/>
</dbReference>
<sequence length="187" mass="22162">MFPDKNKYILTNLIQYKLLSFIYYRKLWEMDEKIENDISLYYLYKISRRSIASSLRSRLCKLFTGWSQSFFSKSWTAPFSFLSYWHGFASLGIGLVIAEDDDKEDDGSFILTFAPPWNLITSVSDFLAILCTSCKLNAANHLLSQPIFRFFICFKETKITSKRDGHYEKKNELIENNFRYLIFNLYF</sequence>
<protein>
    <submittedName>
        <fullName evidence="1">Uncharacterized protein</fullName>
    </submittedName>
</protein>
<reference evidence="1 2" key="1">
    <citation type="journal article" date="2018" name="Sci. Rep.">
        <title>Genomic signatures of local adaptation to the degree of environmental predictability in rotifers.</title>
        <authorList>
            <person name="Franch-Gras L."/>
            <person name="Hahn C."/>
            <person name="Garcia-Roger E.M."/>
            <person name="Carmona M.J."/>
            <person name="Serra M."/>
            <person name="Gomez A."/>
        </authorList>
    </citation>
    <scope>NUCLEOTIDE SEQUENCE [LARGE SCALE GENOMIC DNA]</scope>
    <source>
        <strain evidence="1">HYR1</strain>
    </source>
</reference>
<dbReference type="AlphaFoldDB" id="A0A3M7RZI2"/>
<dbReference type="EMBL" id="REGN01002325">
    <property type="protein sequence ID" value="RNA28892.1"/>
    <property type="molecule type" value="Genomic_DNA"/>
</dbReference>
<accession>A0A3M7RZI2</accession>
<organism evidence="1 2">
    <name type="scientific">Brachionus plicatilis</name>
    <name type="common">Marine rotifer</name>
    <name type="synonym">Brachionus muelleri</name>
    <dbReference type="NCBI Taxonomy" id="10195"/>
    <lineage>
        <taxon>Eukaryota</taxon>
        <taxon>Metazoa</taxon>
        <taxon>Spiralia</taxon>
        <taxon>Gnathifera</taxon>
        <taxon>Rotifera</taxon>
        <taxon>Eurotatoria</taxon>
        <taxon>Monogononta</taxon>
        <taxon>Pseudotrocha</taxon>
        <taxon>Ploima</taxon>
        <taxon>Brachionidae</taxon>
        <taxon>Brachionus</taxon>
    </lineage>
</organism>
<comment type="caution">
    <text evidence="1">The sequence shown here is derived from an EMBL/GenBank/DDBJ whole genome shotgun (WGS) entry which is preliminary data.</text>
</comment>